<dbReference type="Proteomes" id="UP000257136">
    <property type="component" value="Unassembled WGS sequence"/>
</dbReference>
<evidence type="ECO:0000313" key="1">
    <source>
        <dbReference type="EMBL" id="REG99045.1"/>
    </source>
</evidence>
<accession>A0A3E0ELP0</accession>
<organism evidence="1 2">
    <name type="scientific">Flavobacterium aquicola</name>
    <dbReference type="NCBI Taxonomy" id="1682742"/>
    <lineage>
        <taxon>Bacteria</taxon>
        <taxon>Pseudomonadati</taxon>
        <taxon>Bacteroidota</taxon>
        <taxon>Flavobacteriia</taxon>
        <taxon>Flavobacteriales</taxon>
        <taxon>Flavobacteriaceae</taxon>
        <taxon>Flavobacterium</taxon>
    </lineage>
</organism>
<name>A0A3E0ELP0_9FLAO</name>
<dbReference type="EMBL" id="QUNI01000005">
    <property type="protein sequence ID" value="REG99045.1"/>
    <property type="molecule type" value="Genomic_DNA"/>
</dbReference>
<proteinExistence type="predicted"/>
<keyword evidence="2" id="KW-1185">Reference proteome</keyword>
<protein>
    <submittedName>
        <fullName evidence="1">Uncharacterized protein</fullName>
    </submittedName>
</protein>
<dbReference type="AlphaFoldDB" id="A0A3E0ELP0"/>
<reference evidence="1 2" key="1">
    <citation type="submission" date="2018-08" db="EMBL/GenBank/DDBJ databases">
        <title>Genomic Encyclopedia of Archaeal and Bacterial Type Strains, Phase II (KMG-II): from individual species to whole genera.</title>
        <authorList>
            <person name="Goeker M."/>
        </authorList>
    </citation>
    <scope>NUCLEOTIDE SEQUENCE [LARGE SCALE GENOMIC DNA]</scope>
    <source>
        <strain evidence="1 2">DSM 100880</strain>
    </source>
</reference>
<evidence type="ECO:0000313" key="2">
    <source>
        <dbReference type="Proteomes" id="UP000257136"/>
    </source>
</evidence>
<sequence length="38" mass="4476">MVFSIYKNTVSAKVKVYALQVGKFRFLKKVDCFFKITK</sequence>
<comment type="caution">
    <text evidence="1">The sequence shown here is derived from an EMBL/GenBank/DDBJ whole genome shotgun (WGS) entry which is preliminary data.</text>
</comment>
<gene>
    <name evidence="1" type="ORF">C8P67_105211</name>
</gene>